<evidence type="ECO:0000313" key="2">
    <source>
        <dbReference type="EMBL" id="ACL16348.1"/>
    </source>
</evidence>
<gene>
    <name evidence="2" type="ordered locus">Mpal_0998</name>
</gene>
<evidence type="ECO:0000313" key="3">
    <source>
        <dbReference type="Proteomes" id="UP000002457"/>
    </source>
</evidence>
<feature type="compositionally biased region" description="Basic and acidic residues" evidence="1">
    <location>
        <begin position="57"/>
        <end position="68"/>
    </location>
</feature>
<dbReference type="AlphaFoldDB" id="B8GGU3"/>
<dbReference type="Proteomes" id="UP000002457">
    <property type="component" value="Chromosome"/>
</dbReference>
<proteinExistence type="predicted"/>
<feature type="compositionally biased region" description="Basic and acidic residues" evidence="1">
    <location>
        <begin position="21"/>
        <end position="35"/>
    </location>
</feature>
<feature type="region of interest" description="Disordered" evidence="1">
    <location>
        <begin position="1"/>
        <end position="86"/>
    </location>
</feature>
<keyword evidence="3" id="KW-1185">Reference proteome</keyword>
<dbReference type="HOGENOM" id="CLU_2490504_0_0_2"/>
<dbReference type="EMBL" id="CP001338">
    <property type="protein sequence ID" value="ACL16348.1"/>
    <property type="molecule type" value="Genomic_DNA"/>
</dbReference>
<dbReference type="STRING" id="521011.Mpal_0998"/>
<protein>
    <submittedName>
        <fullName evidence="2">Uncharacterized protein</fullName>
    </submittedName>
</protein>
<organism evidence="2 3">
    <name type="scientific">Methanosphaerula palustris (strain ATCC BAA-1556 / DSM 19958 / E1-9c)</name>
    <dbReference type="NCBI Taxonomy" id="521011"/>
    <lineage>
        <taxon>Archaea</taxon>
        <taxon>Methanobacteriati</taxon>
        <taxon>Methanobacteriota</taxon>
        <taxon>Stenosarchaea group</taxon>
        <taxon>Methanomicrobia</taxon>
        <taxon>Methanomicrobiales</taxon>
        <taxon>Methanoregulaceae</taxon>
        <taxon>Methanosphaerula</taxon>
    </lineage>
</organism>
<accession>B8GGU3</accession>
<dbReference type="KEGG" id="mpl:Mpal_0998"/>
<sequence length="86" mass="9825">MRSFSGEHTLIWGEMNGRRIMTVDDQHTEEKKQSEEVSGTAKNPDEQFHGLNPDGTVMDRDDSDEMKKGTPQPWAPAPGRDQKNRR</sequence>
<evidence type="ECO:0000256" key="1">
    <source>
        <dbReference type="SAM" id="MobiDB-lite"/>
    </source>
</evidence>
<reference evidence="2 3" key="1">
    <citation type="journal article" date="2015" name="Genome Announc.">
        <title>Complete Genome Sequence of Methanosphaerula palustris E1-9CT, a Hydrogenotrophic Methanogen Isolated from a Minerotrophic Fen Peatland.</title>
        <authorList>
            <person name="Cadillo-Quiroz H."/>
            <person name="Browne P."/>
            <person name="Kyrpides N."/>
            <person name="Woyke T."/>
            <person name="Goodwin L."/>
            <person name="Detter C."/>
            <person name="Yavitt J.B."/>
            <person name="Zinder S.H."/>
        </authorList>
    </citation>
    <scope>NUCLEOTIDE SEQUENCE [LARGE SCALE GENOMIC DNA]</scope>
    <source>
        <strain evidence="3">ATCC BAA-1556 / DSM 19958 / E1-9c</strain>
    </source>
</reference>
<name>B8GGU3_METPE</name>